<name>B8FNM9_DESAL</name>
<dbReference type="KEGG" id="dal:Dalk_4632"/>
<organism evidence="3 4">
    <name type="scientific">Desulfatibacillum aliphaticivorans</name>
    <dbReference type="NCBI Taxonomy" id="218208"/>
    <lineage>
        <taxon>Bacteria</taxon>
        <taxon>Pseudomonadati</taxon>
        <taxon>Thermodesulfobacteriota</taxon>
        <taxon>Desulfobacteria</taxon>
        <taxon>Desulfobacterales</taxon>
        <taxon>Desulfatibacillaceae</taxon>
        <taxon>Desulfatibacillum</taxon>
    </lineage>
</organism>
<keyword evidence="2" id="KW-0472">Membrane</keyword>
<evidence type="ECO:0000313" key="4">
    <source>
        <dbReference type="Proteomes" id="UP000000739"/>
    </source>
</evidence>
<feature type="compositionally biased region" description="Basic residues" evidence="1">
    <location>
        <begin position="1"/>
        <end position="27"/>
    </location>
</feature>
<dbReference type="RefSeq" id="WP_015949349.1">
    <property type="nucleotide sequence ID" value="NC_011768.1"/>
</dbReference>
<dbReference type="PANTHER" id="PTHR30105:SF2">
    <property type="entry name" value="DIVERGENT POLYSACCHARIDE DEACETYLASE SUPERFAMILY"/>
    <property type="match status" value="1"/>
</dbReference>
<dbReference type="eggNOG" id="COG2861">
    <property type="taxonomic scope" value="Bacteria"/>
</dbReference>
<feature type="compositionally biased region" description="Pro residues" evidence="1">
    <location>
        <begin position="79"/>
        <end position="95"/>
    </location>
</feature>
<evidence type="ECO:0000313" key="3">
    <source>
        <dbReference type="EMBL" id="ACL06310.1"/>
    </source>
</evidence>
<evidence type="ECO:0000256" key="1">
    <source>
        <dbReference type="SAM" id="MobiDB-lite"/>
    </source>
</evidence>
<evidence type="ECO:0008006" key="5">
    <source>
        <dbReference type="Google" id="ProtNLM"/>
    </source>
</evidence>
<dbReference type="Proteomes" id="UP000000739">
    <property type="component" value="Chromosome"/>
</dbReference>
<dbReference type="InterPro" id="IPR011330">
    <property type="entry name" value="Glyco_hydro/deAcase_b/a-brl"/>
</dbReference>
<evidence type="ECO:0000256" key="2">
    <source>
        <dbReference type="SAM" id="Phobius"/>
    </source>
</evidence>
<dbReference type="SUPFAM" id="SSF88713">
    <property type="entry name" value="Glycoside hydrolase/deacetylase"/>
    <property type="match status" value="1"/>
</dbReference>
<proteinExistence type="predicted"/>
<keyword evidence="2" id="KW-1133">Transmembrane helix</keyword>
<dbReference type="InterPro" id="IPR006837">
    <property type="entry name" value="Divergent_DAC"/>
</dbReference>
<sequence>MAQKKSPTKKAPPKKGGATKKTKKKPQNGKNVLVKLAVAIILVIAAAGAVAYMANRYAPALEEAAQSQAAKTGAKAPRPAEPPKPAAAKPQPAPAAPVEKAPIKKPVYEIFDDKHIEEIPDHEPEVPEEPPVELADDRPRVAIIIDDMGYGNGIQHKFLDLPYVITYSILPHSPDQIEIANLAHDKGRQVLLHLPMEPMQYPEVDPGPGTLLASMTTDTMMDILKEDLAAVPYIAGVNNHMGSRLTMESGALYPIFTVLKKQGLFFVDSRTTRHSVCRPSARLFQLPFAQRDVFLDHVRTEAFVEKQLKLLVSVAKKRGQAIGIGHPYKVTYKVLAARLPAVDAEVRLVPASDLVRVIK</sequence>
<dbReference type="HOGENOM" id="CLU_041643_5_0_7"/>
<keyword evidence="4" id="KW-1185">Reference proteome</keyword>
<dbReference type="EMBL" id="CP001322">
    <property type="protein sequence ID" value="ACL06310.1"/>
    <property type="molecule type" value="Genomic_DNA"/>
</dbReference>
<protein>
    <recommendedName>
        <fullName evidence="5">Divergent polysaccharide deacetylase family protein</fullName>
    </recommendedName>
</protein>
<accession>B8FNM9</accession>
<feature type="region of interest" description="Disordered" evidence="1">
    <location>
        <begin position="1"/>
        <end position="29"/>
    </location>
</feature>
<dbReference type="Gene3D" id="3.20.20.370">
    <property type="entry name" value="Glycoside hydrolase/deacetylase"/>
    <property type="match status" value="1"/>
</dbReference>
<feature type="transmembrane region" description="Helical" evidence="2">
    <location>
        <begin position="32"/>
        <end position="54"/>
    </location>
</feature>
<feature type="region of interest" description="Disordered" evidence="1">
    <location>
        <begin position="68"/>
        <end position="99"/>
    </location>
</feature>
<dbReference type="GO" id="GO:0005975">
    <property type="term" value="P:carbohydrate metabolic process"/>
    <property type="evidence" value="ECO:0007669"/>
    <property type="project" value="InterPro"/>
</dbReference>
<reference evidence="3 4" key="1">
    <citation type="journal article" date="2012" name="Environ. Microbiol.">
        <title>The genome sequence of Desulfatibacillum alkenivorans AK-01: a blueprint for anaerobic alkane oxidation.</title>
        <authorList>
            <person name="Callaghan A.V."/>
            <person name="Morris B.E."/>
            <person name="Pereira I.A."/>
            <person name="McInerney M.J."/>
            <person name="Austin R.N."/>
            <person name="Groves J.T."/>
            <person name="Kukor J.J."/>
            <person name="Suflita J.M."/>
            <person name="Young L.Y."/>
            <person name="Zylstra G.J."/>
            <person name="Wawrik B."/>
        </authorList>
    </citation>
    <scope>NUCLEOTIDE SEQUENCE [LARGE SCALE GENOMIC DNA]</scope>
    <source>
        <strain evidence="3 4">AK-01</strain>
    </source>
</reference>
<dbReference type="AlphaFoldDB" id="B8FNM9"/>
<keyword evidence="2" id="KW-0812">Transmembrane</keyword>
<dbReference type="PANTHER" id="PTHR30105">
    <property type="entry name" value="UNCHARACTERIZED YIBQ-RELATED"/>
    <property type="match status" value="1"/>
</dbReference>
<dbReference type="CDD" id="cd10936">
    <property type="entry name" value="CE4_DAC2"/>
    <property type="match status" value="1"/>
</dbReference>
<dbReference type="Pfam" id="PF04748">
    <property type="entry name" value="Polysacc_deac_2"/>
    <property type="match status" value="1"/>
</dbReference>
<gene>
    <name evidence="3" type="ordered locus">Dalk_4632</name>
</gene>